<feature type="coiled-coil region" evidence="1">
    <location>
        <begin position="76"/>
        <end position="103"/>
    </location>
</feature>
<evidence type="ECO:0000259" key="3">
    <source>
        <dbReference type="PROSITE" id="PS50888"/>
    </source>
</evidence>
<comment type="caution">
    <text evidence="4">The sequence shown here is derived from an EMBL/GenBank/DDBJ whole genome shotgun (WGS) entry which is preliminary data.</text>
</comment>
<gene>
    <name evidence="4" type="ORF">N7494_011814</name>
</gene>
<keyword evidence="5" id="KW-1185">Reference proteome</keyword>
<dbReference type="Gene3D" id="4.10.280.10">
    <property type="entry name" value="Helix-loop-helix DNA-binding domain"/>
    <property type="match status" value="1"/>
</dbReference>
<dbReference type="AlphaFoldDB" id="A0AAD6CN28"/>
<protein>
    <recommendedName>
        <fullName evidence="3">BHLH domain-containing protein</fullName>
    </recommendedName>
</protein>
<organism evidence="4 5">
    <name type="scientific">Penicillium frequentans</name>
    <dbReference type="NCBI Taxonomy" id="3151616"/>
    <lineage>
        <taxon>Eukaryota</taxon>
        <taxon>Fungi</taxon>
        <taxon>Dikarya</taxon>
        <taxon>Ascomycota</taxon>
        <taxon>Pezizomycotina</taxon>
        <taxon>Eurotiomycetes</taxon>
        <taxon>Eurotiomycetidae</taxon>
        <taxon>Eurotiales</taxon>
        <taxon>Aspergillaceae</taxon>
        <taxon>Penicillium</taxon>
    </lineage>
</organism>
<feature type="region of interest" description="Disordered" evidence="2">
    <location>
        <begin position="128"/>
        <end position="158"/>
    </location>
</feature>
<reference evidence="4 5" key="1">
    <citation type="journal article" date="2023" name="IMA Fungus">
        <title>Comparative genomic study of the Penicillium genus elucidates a diverse pangenome and 15 lateral gene transfer events.</title>
        <authorList>
            <person name="Petersen C."/>
            <person name="Sorensen T."/>
            <person name="Nielsen M.R."/>
            <person name="Sondergaard T.E."/>
            <person name="Sorensen J.L."/>
            <person name="Fitzpatrick D.A."/>
            <person name="Frisvad J.C."/>
            <person name="Nielsen K.L."/>
        </authorList>
    </citation>
    <scope>NUCLEOTIDE SEQUENCE [LARGE SCALE GENOMIC DNA]</scope>
    <source>
        <strain evidence="4 5">IBT 35679</strain>
    </source>
</reference>
<feature type="compositionally biased region" description="Polar residues" evidence="2">
    <location>
        <begin position="131"/>
        <end position="152"/>
    </location>
</feature>
<dbReference type="GO" id="GO:0046983">
    <property type="term" value="F:protein dimerization activity"/>
    <property type="evidence" value="ECO:0007669"/>
    <property type="project" value="InterPro"/>
</dbReference>
<sequence length="329" mass="36193">MAQADPDRPKKKRIRNWTAEDRAIHREFEKSRREAFGVRLMELTKLLPMLREETRPSKHIIVDASISHHKAQQRRCDQATSAVKALLAERDDLLKEINGLRSLCQPGTSVPRQARPIDPAVLEILRESDQSDASQTWSPTRTPSTGAQLDQTSSSSFPPVPSLLVPGEGPSQVPAVHEQNIPQNSPTAFNLTEWAWSGPQAPVAAVPSDRIADPASLWSQPPGISIATRPKDMDPRYNNGSSYLVRDSASFWTQHPGVLTTTTPKDPPQSTDFQYDIASSVLPVDDPLLWPPNIGITPMPATENMHSISSGQAFQIANPLLSNSETLSI</sequence>
<dbReference type="PROSITE" id="PS50888">
    <property type="entry name" value="BHLH"/>
    <property type="match status" value="1"/>
</dbReference>
<dbReference type="SUPFAM" id="SSF47459">
    <property type="entry name" value="HLH, helix-loop-helix DNA-binding domain"/>
    <property type="match status" value="1"/>
</dbReference>
<evidence type="ECO:0000256" key="1">
    <source>
        <dbReference type="SAM" id="Coils"/>
    </source>
</evidence>
<name>A0AAD6CN28_9EURO</name>
<dbReference type="EMBL" id="JAQIZZ010000008">
    <property type="protein sequence ID" value="KAJ5525164.1"/>
    <property type="molecule type" value="Genomic_DNA"/>
</dbReference>
<feature type="domain" description="BHLH" evidence="3">
    <location>
        <begin position="20"/>
        <end position="72"/>
    </location>
</feature>
<keyword evidence="1" id="KW-0175">Coiled coil</keyword>
<dbReference type="Proteomes" id="UP001220324">
    <property type="component" value="Unassembled WGS sequence"/>
</dbReference>
<dbReference type="InterPro" id="IPR036638">
    <property type="entry name" value="HLH_DNA-bd_sf"/>
</dbReference>
<accession>A0AAD6CN28</accession>
<evidence type="ECO:0000313" key="4">
    <source>
        <dbReference type="EMBL" id="KAJ5525164.1"/>
    </source>
</evidence>
<evidence type="ECO:0000313" key="5">
    <source>
        <dbReference type="Proteomes" id="UP001220324"/>
    </source>
</evidence>
<proteinExistence type="predicted"/>
<dbReference type="InterPro" id="IPR011598">
    <property type="entry name" value="bHLH_dom"/>
</dbReference>
<evidence type="ECO:0000256" key="2">
    <source>
        <dbReference type="SAM" id="MobiDB-lite"/>
    </source>
</evidence>